<evidence type="ECO:0000259" key="6">
    <source>
        <dbReference type="Pfam" id="PF00155"/>
    </source>
</evidence>
<name>A0A699UYL2_TANCI</name>
<sequence>VTITAGATEALYGVLAAVVRAGDEVIILEPAYDLYGPAVRLQGGVPRYVRLPAPSFRPDWEAVRAALTPRTRLIIVNTPHNPSGARPPAPGLAGAQLRAVVVWQNLPRHWLEGGLLPGPARPQHRAAAGAPVRDLRREHAHPARPG</sequence>
<dbReference type="EMBL" id="BKCJ011366500">
    <property type="protein sequence ID" value="GFD26166.1"/>
    <property type="molecule type" value="Genomic_DNA"/>
</dbReference>
<dbReference type="PANTHER" id="PTHR43807">
    <property type="entry name" value="FI04487P"/>
    <property type="match status" value="1"/>
</dbReference>
<evidence type="ECO:0000313" key="7">
    <source>
        <dbReference type="EMBL" id="GFD26166.1"/>
    </source>
</evidence>
<dbReference type="Pfam" id="PF00155">
    <property type="entry name" value="Aminotran_1_2"/>
    <property type="match status" value="1"/>
</dbReference>
<feature type="compositionally biased region" description="Basic and acidic residues" evidence="5">
    <location>
        <begin position="133"/>
        <end position="146"/>
    </location>
</feature>
<evidence type="ECO:0000256" key="5">
    <source>
        <dbReference type="SAM" id="MobiDB-lite"/>
    </source>
</evidence>
<gene>
    <name evidence="7" type="ORF">Tci_898135</name>
</gene>
<keyword evidence="3 7" id="KW-0808">Transferase</keyword>
<dbReference type="GO" id="GO:0030170">
    <property type="term" value="F:pyridoxal phosphate binding"/>
    <property type="evidence" value="ECO:0007669"/>
    <property type="project" value="InterPro"/>
</dbReference>
<feature type="non-terminal residue" evidence="7">
    <location>
        <position position="1"/>
    </location>
</feature>
<dbReference type="GO" id="GO:0016212">
    <property type="term" value="F:kynurenine-oxoglutarate transaminase activity"/>
    <property type="evidence" value="ECO:0007669"/>
    <property type="project" value="TreeGrafter"/>
</dbReference>
<dbReference type="InterPro" id="IPR051326">
    <property type="entry name" value="Kynurenine-oxoglutarate_AT"/>
</dbReference>
<dbReference type="InterPro" id="IPR015424">
    <property type="entry name" value="PyrdxlP-dep_Trfase"/>
</dbReference>
<reference evidence="7" key="1">
    <citation type="journal article" date="2019" name="Sci. Rep.">
        <title>Draft genome of Tanacetum cinerariifolium, the natural source of mosquito coil.</title>
        <authorList>
            <person name="Yamashiro T."/>
            <person name="Shiraishi A."/>
            <person name="Satake H."/>
            <person name="Nakayama K."/>
        </authorList>
    </citation>
    <scope>NUCLEOTIDE SEQUENCE</scope>
</reference>
<dbReference type="SUPFAM" id="SSF53383">
    <property type="entry name" value="PLP-dependent transferases"/>
    <property type="match status" value="1"/>
</dbReference>
<keyword evidence="4" id="KW-0663">Pyridoxal phosphate</keyword>
<feature type="domain" description="Aminotransferase class I/classII large" evidence="6">
    <location>
        <begin position="1"/>
        <end position="91"/>
    </location>
</feature>
<proteinExistence type="predicted"/>
<dbReference type="PANTHER" id="PTHR43807:SF20">
    <property type="entry name" value="FI04487P"/>
    <property type="match status" value="1"/>
</dbReference>
<evidence type="ECO:0000256" key="3">
    <source>
        <dbReference type="ARBA" id="ARBA00022679"/>
    </source>
</evidence>
<comment type="caution">
    <text evidence="7">The sequence shown here is derived from an EMBL/GenBank/DDBJ whole genome shotgun (WGS) entry which is preliminary data.</text>
</comment>
<protein>
    <submittedName>
        <fullName evidence="7">Bifunctional aspartate aminotransferase and glutamate/aspartate-prephenate aminotransferase</fullName>
    </submittedName>
</protein>
<keyword evidence="2 7" id="KW-0032">Aminotransferase</keyword>
<organism evidence="7">
    <name type="scientific">Tanacetum cinerariifolium</name>
    <name type="common">Dalmatian daisy</name>
    <name type="synonym">Chrysanthemum cinerariifolium</name>
    <dbReference type="NCBI Taxonomy" id="118510"/>
    <lineage>
        <taxon>Eukaryota</taxon>
        <taxon>Viridiplantae</taxon>
        <taxon>Streptophyta</taxon>
        <taxon>Embryophyta</taxon>
        <taxon>Tracheophyta</taxon>
        <taxon>Spermatophyta</taxon>
        <taxon>Magnoliopsida</taxon>
        <taxon>eudicotyledons</taxon>
        <taxon>Gunneridae</taxon>
        <taxon>Pentapetalae</taxon>
        <taxon>asterids</taxon>
        <taxon>campanulids</taxon>
        <taxon>Asterales</taxon>
        <taxon>Asteraceae</taxon>
        <taxon>Asteroideae</taxon>
        <taxon>Anthemideae</taxon>
        <taxon>Anthemidinae</taxon>
        <taxon>Tanacetum</taxon>
    </lineage>
</organism>
<dbReference type="AlphaFoldDB" id="A0A699UYL2"/>
<dbReference type="InterPro" id="IPR004839">
    <property type="entry name" value="Aminotransferase_I/II_large"/>
</dbReference>
<feature type="region of interest" description="Disordered" evidence="5">
    <location>
        <begin position="114"/>
        <end position="146"/>
    </location>
</feature>
<evidence type="ECO:0000256" key="4">
    <source>
        <dbReference type="ARBA" id="ARBA00022898"/>
    </source>
</evidence>
<accession>A0A699UYL2</accession>
<dbReference type="GO" id="GO:0005737">
    <property type="term" value="C:cytoplasm"/>
    <property type="evidence" value="ECO:0007669"/>
    <property type="project" value="TreeGrafter"/>
</dbReference>
<evidence type="ECO:0000256" key="2">
    <source>
        <dbReference type="ARBA" id="ARBA00022576"/>
    </source>
</evidence>
<evidence type="ECO:0000256" key="1">
    <source>
        <dbReference type="ARBA" id="ARBA00001933"/>
    </source>
</evidence>
<feature type="non-terminal residue" evidence="7">
    <location>
        <position position="146"/>
    </location>
</feature>
<comment type="cofactor">
    <cofactor evidence="1">
        <name>pyridoxal 5'-phosphate</name>
        <dbReference type="ChEBI" id="CHEBI:597326"/>
    </cofactor>
</comment>
<dbReference type="InterPro" id="IPR015421">
    <property type="entry name" value="PyrdxlP-dep_Trfase_major"/>
</dbReference>
<dbReference type="Gene3D" id="3.40.640.10">
    <property type="entry name" value="Type I PLP-dependent aspartate aminotransferase-like (Major domain)"/>
    <property type="match status" value="1"/>
</dbReference>